<accession>A0A9P3G4T1</accession>
<dbReference type="AlphaFoldDB" id="A0A9P3G4T1"/>
<dbReference type="Gene3D" id="3.30.70.100">
    <property type="match status" value="1"/>
</dbReference>
<name>A0A9P3G4T1_9APHY</name>
<comment type="caution">
    <text evidence="1">The sequence shown here is derived from an EMBL/GenBank/DDBJ whole genome shotgun (WGS) entry which is preliminary data.</text>
</comment>
<sequence>MASPTYEVLKVVAVEGYQPDWNAAGGIASILSTVPGFIAAWQGLDVQDAKHLWLVIAWETIEHHRAFMADKEKSPMMLQGLFQVATAVVFMNHVTFSRDLAPVLDAPLTEFAIWTLKEGADRAGFLEDLAALHEQLKREIPDTEMIDGGWGAAVEDERKFFVGLGWHSLERCTAAVAAAPNFIAQVRTAEEKHGEHAVNLVKLLKYPGA</sequence>
<dbReference type="InterPro" id="IPR011008">
    <property type="entry name" value="Dimeric_a/b-barrel"/>
</dbReference>
<keyword evidence="2" id="KW-1185">Reference proteome</keyword>
<gene>
    <name evidence="1" type="ORF">PsYK624_043790</name>
</gene>
<dbReference type="OrthoDB" id="3830579at2759"/>
<reference evidence="1 2" key="1">
    <citation type="submission" date="2021-08" db="EMBL/GenBank/DDBJ databases">
        <title>Draft Genome Sequence of Phanerochaete sordida strain YK-624.</title>
        <authorList>
            <person name="Mori T."/>
            <person name="Dohra H."/>
            <person name="Suzuki T."/>
            <person name="Kawagishi H."/>
            <person name="Hirai H."/>
        </authorList>
    </citation>
    <scope>NUCLEOTIDE SEQUENCE [LARGE SCALE GENOMIC DNA]</scope>
    <source>
        <strain evidence="1 2">YK-624</strain>
    </source>
</reference>
<evidence type="ECO:0000313" key="2">
    <source>
        <dbReference type="Proteomes" id="UP000703269"/>
    </source>
</evidence>
<dbReference type="SUPFAM" id="SSF54909">
    <property type="entry name" value="Dimeric alpha+beta barrel"/>
    <property type="match status" value="1"/>
</dbReference>
<organism evidence="1 2">
    <name type="scientific">Phanerochaete sordida</name>
    <dbReference type="NCBI Taxonomy" id="48140"/>
    <lineage>
        <taxon>Eukaryota</taxon>
        <taxon>Fungi</taxon>
        <taxon>Dikarya</taxon>
        <taxon>Basidiomycota</taxon>
        <taxon>Agaricomycotina</taxon>
        <taxon>Agaricomycetes</taxon>
        <taxon>Polyporales</taxon>
        <taxon>Phanerochaetaceae</taxon>
        <taxon>Phanerochaete</taxon>
    </lineage>
</organism>
<evidence type="ECO:0008006" key="3">
    <source>
        <dbReference type="Google" id="ProtNLM"/>
    </source>
</evidence>
<proteinExistence type="predicted"/>
<protein>
    <recommendedName>
        <fullName evidence="3">ABM domain-containing protein</fullName>
    </recommendedName>
</protein>
<dbReference type="Proteomes" id="UP000703269">
    <property type="component" value="Unassembled WGS sequence"/>
</dbReference>
<evidence type="ECO:0000313" key="1">
    <source>
        <dbReference type="EMBL" id="GJE88296.1"/>
    </source>
</evidence>
<dbReference type="EMBL" id="BPQB01000009">
    <property type="protein sequence ID" value="GJE88296.1"/>
    <property type="molecule type" value="Genomic_DNA"/>
</dbReference>